<organism evidence="3 4">
    <name type="scientific">Zasmidium cellare</name>
    <name type="common">Wine cellar mold</name>
    <name type="synonym">Racodium cellare</name>
    <dbReference type="NCBI Taxonomy" id="395010"/>
    <lineage>
        <taxon>Eukaryota</taxon>
        <taxon>Fungi</taxon>
        <taxon>Dikarya</taxon>
        <taxon>Ascomycota</taxon>
        <taxon>Pezizomycotina</taxon>
        <taxon>Dothideomycetes</taxon>
        <taxon>Dothideomycetidae</taxon>
        <taxon>Mycosphaerellales</taxon>
        <taxon>Mycosphaerellaceae</taxon>
        <taxon>Zasmidium</taxon>
    </lineage>
</organism>
<feature type="compositionally biased region" description="Acidic residues" evidence="1">
    <location>
        <begin position="419"/>
        <end position="436"/>
    </location>
</feature>
<feature type="region of interest" description="Disordered" evidence="1">
    <location>
        <begin position="155"/>
        <end position="187"/>
    </location>
</feature>
<keyword evidence="2" id="KW-0732">Signal</keyword>
<accession>A0ABR0DXQ9</accession>
<feature type="region of interest" description="Disordered" evidence="1">
    <location>
        <begin position="249"/>
        <end position="500"/>
    </location>
</feature>
<feature type="region of interest" description="Disordered" evidence="1">
    <location>
        <begin position="112"/>
        <end position="138"/>
    </location>
</feature>
<feature type="compositionally biased region" description="Acidic residues" evidence="1">
    <location>
        <begin position="280"/>
        <end position="291"/>
    </location>
</feature>
<evidence type="ECO:0000313" key="3">
    <source>
        <dbReference type="EMBL" id="KAK4493723.1"/>
    </source>
</evidence>
<feature type="compositionally biased region" description="Basic and acidic residues" evidence="1">
    <location>
        <begin position="292"/>
        <end position="308"/>
    </location>
</feature>
<feature type="region of interest" description="Disordered" evidence="1">
    <location>
        <begin position="209"/>
        <end position="233"/>
    </location>
</feature>
<keyword evidence="4" id="KW-1185">Reference proteome</keyword>
<protein>
    <submittedName>
        <fullName evidence="3">Uncharacterized protein</fullName>
    </submittedName>
</protein>
<evidence type="ECO:0000256" key="1">
    <source>
        <dbReference type="SAM" id="MobiDB-lite"/>
    </source>
</evidence>
<evidence type="ECO:0000256" key="2">
    <source>
        <dbReference type="SAM" id="SignalP"/>
    </source>
</evidence>
<proteinExistence type="predicted"/>
<feature type="signal peptide" evidence="2">
    <location>
        <begin position="1"/>
        <end position="19"/>
    </location>
</feature>
<feature type="region of interest" description="Disordered" evidence="1">
    <location>
        <begin position="56"/>
        <end position="82"/>
    </location>
</feature>
<sequence>MHFLTIITLATSATAGVAGGRKLNRPLWNQRGPVRAGHDFGSTAGLVEKSQHLARDARDAVQARPPFKNDQPVADNEVATPSWSKFGSGLKGAWNSVTQGVNQKAHEAVELAKAQAASRASDGEDRRPNLGLRDVDNEDEAMHNILERAEVPGDVYRTRPKGGKVARPASYRLGQRDSDDNEDFDDDEAEPVYGILERGEVHGDVYRARPKGGKVARPASYRLGQRDSDEADADDIDDDEAEAMHNVLKRGEVHGEVYSTRPKGTKKARPASYRLGQRDTDDEYEDDDDSEDSHGLFERGEVHGDVYRTRPKGGKVARPASYRLGQRDSDDADDEEHDEDHVTVSDTEEEDEFLEADEDDAAPDEPLDEEEAPSEEPEEGTTPDISARDANPEPRPLFDFVKRLKPKYKLVSPFHARDVEDEEGDAGNEGEEDLAEPDYLQGTRPLGSSETASAAPPPQPAHQTHGWGKQHGHHRHAEPELQAGPARTRSENEKRFLSLD</sequence>
<feature type="chain" id="PRO_5046340872" evidence="2">
    <location>
        <begin position="20"/>
        <end position="500"/>
    </location>
</feature>
<comment type="caution">
    <text evidence="3">The sequence shown here is derived from an EMBL/GenBank/DDBJ whole genome shotgun (WGS) entry which is preliminary data.</text>
</comment>
<dbReference type="Proteomes" id="UP001305779">
    <property type="component" value="Unassembled WGS sequence"/>
</dbReference>
<feature type="compositionally biased region" description="Basic and acidic residues" evidence="1">
    <location>
        <begin position="488"/>
        <end position="500"/>
    </location>
</feature>
<feature type="compositionally biased region" description="Acidic residues" evidence="1">
    <location>
        <begin position="346"/>
        <end position="381"/>
    </location>
</feature>
<name>A0ABR0DXQ9_ZASCE</name>
<evidence type="ECO:0000313" key="4">
    <source>
        <dbReference type="Proteomes" id="UP001305779"/>
    </source>
</evidence>
<dbReference type="EMBL" id="JAXOVC010000015">
    <property type="protein sequence ID" value="KAK4493723.1"/>
    <property type="molecule type" value="Genomic_DNA"/>
</dbReference>
<reference evidence="3 4" key="1">
    <citation type="journal article" date="2023" name="G3 (Bethesda)">
        <title>A chromosome-level genome assembly of Zasmidium syzygii isolated from banana leaves.</title>
        <authorList>
            <person name="van Westerhoven A.C."/>
            <person name="Mehrabi R."/>
            <person name="Talebi R."/>
            <person name="Steentjes M.B.F."/>
            <person name="Corcolon B."/>
            <person name="Chong P.A."/>
            <person name="Kema G.H.J."/>
            <person name="Seidl M.F."/>
        </authorList>
    </citation>
    <scope>NUCLEOTIDE SEQUENCE [LARGE SCALE GENOMIC DNA]</scope>
    <source>
        <strain evidence="3 4">P124</strain>
    </source>
</reference>
<gene>
    <name evidence="3" type="ORF">PRZ48_014908</name>
</gene>